<dbReference type="GO" id="GO:0005739">
    <property type="term" value="C:mitochondrion"/>
    <property type="evidence" value="ECO:0007669"/>
    <property type="project" value="TreeGrafter"/>
</dbReference>
<dbReference type="AlphaFoldDB" id="A0A843WES7"/>
<keyword evidence="7" id="KW-1185">Reference proteome</keyword>
<feature type="domain" description="FAD-binding oxidoreductase/transferase type 4 C-terminal" evidence="5">
    <location>
        <begin position="18"/>
        <end position="122"/>
    </location>
</feature>
<evidence type="ECO:0000256" key="4">
    <source>
        <dbReference type="ARBA" id="ARBA00023002"/>
    </source>
</evidence>
<keyword evidence="3" id="KW-0274">FAD</keyword>
<dbReference type="Gene3D" id="3.30.70.2740">
    <property type="match status" value="1"/>
</dbReference>
<comment type="cofactor">
    <cofactor evidence="1">
        <name>FAD</name>
        <dbReference type="ChEBI" id="CHEBI:57692"/>
    </cofactor>
</comment>
<accession>A0A843WES7</accession>
<dbReference type="FunFam" id="3.30.70.2740:FF:000002">
    <property type="entry name" value="D-2-hydroxyglutarate dehydrogenase mitochondrial"/>
    <property type="match status" value="1"/>
</dbReference>
<keyword evidence="4" id="KW-0560">Oxidoreductase</keyword>
<dbReference type="EMBL" id="NMUH01003504">
    <property type="protein sequence ID" value="MQM05947.1"/>
    <property type="molecule type" value="Genomic_DNA"/>
</dbReference>
<evidence type="ECO:0000313" key="7">
    <source>
        <dbReference type="Proteomes" id="UP000652761"/>
    </source>
</evidence>
<gene>
    <name evidence="6" type="ORF">Taro_038760</name>
</gene>
<dbReference type="InterPro" id="IPR051264">
    <property type="entry name" value="FAD-oxidored/transferase_4"/>
</dbReference>
<organism evidence="6 7">
    <name type="scientific">Colocasia esculenta</name>
    <name type="common">Wild taro</name>
    <name type="synonym">Arum esculentum</name>
    <dbReference type="NCBI Taxonomy" id="4460"/>
    <lineage>
        <taxon>Eukaryota</taxon>
        <taxon>Viridiplantae</taxon>
        <taxon>Streptophyta</taxon>
        <taxon>Embryophyta</taxon>
        <taxon>Tracheophyta</taxon>
        <taxon>Spermatophyta</taxon>
        <taxon>Magnoliopsida</taxon>
        <taxon>Liliopsida</taxon>
        <taxon>Araceae</taxon>
        <taxon>Aroideae</taxon>
        <taxon>Colocasieae</taxon>
        <taxon>Colocasia</taxon>
    </lineage>
</organism>
<dbReference type="Pfam" id="PF02913">
    <property type="entry name" value="FAD-oxidase_C"/>
    <property type="match status" value="1"/>
</dbReference>
<dbReference type="PANTHER" id="PTHR43716">
    <property type="entry name" value="D-2-HYDROXYGLUTARATE DEHYDROGENASE, MITOCHONDRIAL"/>
    <property type="match status" value="1"/>
</dbReference>
<evidence type="ECO:0000256" key="3">
    <source>
        <dbReference type="ARBA" id="ARBA00022827"/>
    </source>
</evidence>
<dbReference type="OrthoDB" id="5332616at2759"/>
<name>A0A843WES7_COLES</name>
<keyword evidence="2" id="KW-0285">Flavoprotein</keyword>
<evidence type="ECO:0000313" key="6">
    <source>
        <dbReference type="EMBL" id="MQM05947.1"/>
    </source>
</evidence>
<dbReference type="PANTHER" id="PTHR43716:SF1">
    <property type="entry name" value="D-2-HYDROXYGLUTARATE DEHYDROGENASE, MITOCHONDRIAL"/>
    <property type="match status" value="1"/>
</dbReference>
<dbReference type="Proteomes" id="UP000652761">
    <property type="component" value="Unassembled WGS sequence"/>
</dbReference>
<proteinExistence type="predicted"/>
<evidence type="ECO:0000256" key="2">
    <source>
        <dbReference type="ARBA" id="ARBA00022630"/>
    </source>
</evidence>
<dbReference type="GO" id="GO:0050660">
    <property type="term" value="F:flavin adenine dinucleotide binding"/>
    <property type="evidence" value="ECO:0007669"/>
    <property type="project" value="InterPro"/>
</dbReference>
<comment type="caution">
    <text evidence="6">The sequence shown here is derived from an EMBL/GenBank/DDBJ whole genome shotgun (WGS) entry which is preliminary data.</text>
</comment>
<dbReference type="SUPFAM" id="SSF55103">
    <property type="entry name" value="FAD-linked oxidases, C-terminal domain"/>
    <property type="match status" value="1"/>
</dbReference>
<evidence type="ECO:0000259" key="5">
    <source>
        <dbReference type="Pfam" id="PF02913"/>
    </source>
</evidence>
<protein>
    <recommendedName>
        <fullName evidence="5">FAD-binding oxidoreductase/transferase type 4 C-terminal domain-containing protein</fullName>
    </recommendedName>
</protein>
<sequence length="140" mass="15784">MTFKRPIDGRNIFPFEGITEALMKAGAVYKYDLSLPLDELYNIVEEMRSRLGDSAKVLGYGHLGDGNLHLNISTPTYDDNVFAKIEPFVYEWTAKHKGSISAEHGLGLMKADKIHYSKSPETSWTEVTPTRGKWKVQCTT</sequence>
<dbReference type="InterPro" id="IPR004113">
    <property type="entry name" value="FAD-bd_oxidored_4_C"/>
</dbReference>
<evidence type="ECO:0000256" key="1">
    <source>
        <dbReference type="ARBA" id="ARBA00001974"/>
    </source>
</evidence>
<dbReference type="GO" id="GO:0016491">
    <property type="term" value="F:oxidoreductase activity"/>
    <property type="evidence" value="ECO:0007669"/>
    <property type="project" value="UniProtKB-KW"/>
</dbReference>
<reference evidence="6" key="1">
    <citation type="submission" date="2017-07" db="EMBL/GenBank/DDBJ databases">
        <title>Taro Niue Genome Assembly and Annotation.</title>
        <authorList>
            <person name="Atibalentja N."/>
            <person name="Keating K."/>
            <person name="Fields C.J."/>
        </authorList>
    </citation>
    <scope>NUCLEOTIDE SEQUENCE</scope>
    <source>
        <strain evidence="6">Niue_2</strain>
        <tissue evidence="6">Leaf</tissue>
    </source>
</reference>
<dbReference type="InterPro" id="IPR016164">
    <property type="entry name" value="FAD-linked_Oxase-like_C"/>
</dbReference>